<sequence>MQTLFGILLRVVLFAVGLVLAASFAVAFVLVLAVWALRTAWLCLTGRPAAPFVMRFRAADGFRRAYRGSAQPARRSPEADVTDVEAKRIIPR</sequence>
<feature type="region of interest" description="Disordered" evidence="1">
    <location>
        <begin position="68"/>
        <end position="92"/>
    </location>
</feature>
<proteinExistence type="predicted"/>
<evidence type="ECO:0000313" key="4">
    <source>
        <dbReference type="Proteomes" id="UP000541185"/>
    </source>
</evidence>
<keyword evidence="2" id="KW-0472">Membrane</keyword>
<dbReference type="RefSeq" id="WP_169420307.1">
    <property type="nucleotide sequence ID" value="NZ_JABBFX010000002.1"/>
</dbReference>
<evidence type="ECO:0000256" key="2">
    <source>
        <dbReference type="SAM" id="Phobius"/>
    </source>
</evidence>
<keyword evidence="2" id="KW-0812">Transmembrane</keyword>
<name>A0A848HBY5_9BURK</name>
<keyword evidence="4" id="KW-1185">Reference proteome</keyword>
<keyword evidence="2" id="KW-1133">Transmembrane helix</keyword>
<organism evidence="3 4">
    <name type="scientific">Ramlibacter agri</name>
    <dbReference type="NCBI Taxonomy" id="2728837"/>
    <lineage>
        <taxon>Bacteria</taxon>
        <taxon>Pseudomonadati</taxon>
        <taxon>Pseudomonadota</taxon>
        <taxon>Betaproteobacteria</taxon>
        <taxon>Burkholderiales</taxon>
        <taxon>Comamonadaceae</taxon>
        <taxon>Ramlibacter</taxon>
    </lineage>
</organism>
<evidence type="ECO:0000256" key="1">
    <source>
        <dbReference type="SAM" id="MobiDB-lite"/>
    </source>
</evidence>
<dbReference type="AlphaFoldDB" id="A0A848HBY5"/>
<comment type="caution">
    <text evidence="3">The sequence shown here is derived from an EMBL/GenBank/DDBJ whole genome shotgun (WGS) entry which is preliminary data.</text>
</comment>
<accession>A0A848HBY5</accession>
<reference evidence="3 4" key="1">
    <citation type="submission" date="2020-04" db="EMBL/GenBank/DDBJ databases">
        <title>Ramlibacter sp. G-1-2-2 isolated from soil.</title>
        <authorList>
            <person name="Dahal R.H."/>
        </authorList>
    </citation>
    <scope>NUCLEOTIDE SEQUENCE [LARGE SCALE GENOMIC DNA]</scope>
    <source>
        <strain evidence="3 4">G-1-2-2</strain>
    </source>
</reference>
<gene>
    <name evidence="3" type="ORF">HHL11_19855</name>
</gene>
<dbReference type="Proteomes" id="UP000541185">
    <property type="component" value="Unassembled WGS sequence"/>
</dbReference>
<feature type="transmembrane region" description="Helical" evidence="2">
    <location>
        <begin position="12"/>
        <end position="37"/>
    </location>
</feature>
<protein>
    <submittedName>
        <fullName evidence="3">Uncharacterized protein</fullName>
    </submittedName>
</protein>
<evidence type="ECO:0000313" key="3">
    <source>
        <dbReference type="EMBL" id="NML46013.1"/>
    </source>
</evidence>
<dbReference type="EMBL" id="JABBFX010000002">
    <property type="protein sequence ID" value="NML46013.1"/>
    <property type="molecule type" value="Genomic_DNA"/>
</dbReference>